<name>A0ABD0K8P0_9CAEN</name>
<feature type="compositionally biased region" description="Basic and acidic residues" evidence="1">
    <location>
        <begin position="1"/>
        <end position="13"/>
    </location>
</feature>
<evidence type="ECO:0000313" key="3">
    <source>
        <dbReference type="Proteomes" id="UP001519460"/>
    </source>
</evidence>
<accession>A0ABD0K8P0</accession>
<evidence type="ECO:0000313" key="2">
    <source>
        <dbReference type="EMBL" id="KAK7483445.1"/>
    </source>
</evidence>
<dbReference type="AlphaFoldDB" id="A0ABD0K8P0"/>
<feature type="region of interest" description="Disordered" evidence="1">
    <location>
        <begin position="1"/>
        <end position="20"/>
    </location>
</feature>
<gene>
    <name evidence="2" type="ORF">BaRGS_00025385</name>
</gene>
<sequence length="103" mass="11505">MPRLKQKEREGEGRGVVGGNREKTSFCLSRKIPGQENSSVRLSVWTTQSLTQFADSPRVAARPRPAEPELSVTRLVPNVSVTFCAFPYAAHLSCRLLPRRPKN</sequence>
<dbReference type="Proteomes" id="UP001519460">
    <property type="component" value="Unassembled WGS sequence"/>
</dbReference>
<dbReference type="EMBL" id="JACVVK020000227">
    <property type="protein sequence ID" value="KAK7483445.1"/>
    <property type="molecule type" value="Genomic_DNA"/>
</dbReference>
<organism evidence="2 3">
    <name type="scientific">Batillaria attramentaria</name>
    <dbReference type="NCBI Taxonomy" id="370345"/>
    <lineage>
        <taxon>Eukaryota</taxon>
        <taxon>Metazoa</taxon>
        <taxon>Spiralia</taxon>
        <taxon>Lophotrochozoa</taxon>
        <taxon>Mollusca</taxon>
        <taxon>Gastropoda</taxon>
        <taxon>Caenogastropoda</taxon>
        <taxon>Sorbeoconcha</taxon>
        <taxon>Cerithioidea</taxon>
        <taxon>Batillariidae</taxon>
        <taxon>Batillaria</taxon>
    </lineage>
</organism>
<comment type="caution">
    <text evidence="2">The sequence shown here is derived from an EMBL/GenBank/DDBJ whole genome shotgun (WGS) entry which is preliminary data.</text>
</comment>
<protein>
    <submittedName>
        <fullName evidence="2">Uncharacterized protein</fullName>
    </submittedName>
</protein>
<proteinExistence type="predicted"/>
<reference evidence="2 3" key="1">
    <citation type="journal article" date="2023" name="Sci. Data">
        <title>Genome assembly of the Korean intertidal mud-creeper Batillaria attramentaria.</title>
        <authorList>
            <person name="Patra A.K."/>
            <person name="Ho P.T."/>
            <person name="Jun S."/>
            <person name="Lee S.J."/>
            <person name="Kim Y."/>
            <person name="Won Y.J."/>
        </authorList>
    </citation>
    <scope>NUCLEOTIDE SEQUENCE [LARGE SCALE GENOMIC DNA]</scope>
    <source>
        <strain evidence="2">Wonlab-2016</strain>
    </source>
</reference>
<evidence type="ECO:0000256" key="1">
    <source>
        <dbReference type="SAM" id="MobiDB-lite"/>
    </source>
</evidence>
<keyword evidence="3" id="KW-1185">Reference proteome</keyword>